<keyword evidence="2" id="KW-1133">Transmembrane helix</keyword>
<evidence type="ECO:0000256" key="2">
    <source>
        <dbReference type="SAM" id="Phobius"/>
    </source>
</evidence>
<dbReference type="InterPro" id="IPR024370">
    <property type="entry name" value="PBP_domain"/>
</dbReference>
<dbReference type="Pfam" id="PF12849">
    <property type="entry name" value="PBP_like_2"/>
    <property type="match status" value="1"/>
</dbReference>
<evidence type="ECO:0000256" key="1">
    <source>
        <dbReference type="ARBA" id="ARBA00008725"/>
    </source>
</evidence>
<evidence type="ECO:0000313" key="6">
    <source>
        <dbReference type="Proteomes" id="UP000612055"/>
    </source>
</evidence>
<evidence type="ECO:0000259" key="4">
    <source>
        <dbReference type="Pfam" id="PF12849"/>
    </source>
</evidence>
<keyword evidence="6" id="KW-1185">Reference proteome</keyword>
<dbReference type="OrthoDB" id="511982at2759"/>
<dbReference type="EMBL" id="JAEHOE010000024">
    <property type="protein sequence ID" value="KAG2495398.1"/>
    <property type="molecule type" value="Genomic_DNA"/>
</dbReference>
<feature type="signal peptide" evidence="3">
    <location>
        <begin position="1"/>
        <end position="19"/>
    </location>
</feature>
<dbReference type="Gene3D" id="3.40.190.10">
    <property type="entry name" value="Periplasmic binding protein-like II"/>
    <property type="match status" value="5"/>
</dbReference>
<dbReference type="InterPro" id="IPR050962">
    <property type="entry name" value="Phosphate-bind_PstS"/>
</dbReference>
<feature type="chain" id="PRO_5032920250" description="PBP domain-containing protein" evidence="3">
    <location>
        <begin position="20"/>
        <end position="1329"/>
    </location>
</feature>
<gene>
    <name evidence="5" type="ORF">HYH03_006348</name>
</gene>
<organism evidence="5 6">
    <name type="scientific">Edaphochlamys debaryana</name>
    <dbReference type="NCBI Taxonomy" id="47281"/>
    <lineage>
        <taxon>Eukaryota</taxon>
        <taxon>Viridiplantae</taxon>
        <taxon>Chlorophyta</taxon>
        <taxon>core chlorophytes</taxon>
        <taxon>Chlorophyceae</taxon>
        <taxon>CS clade</taxon>
        <taxon>Chlamydomonadales</taxon>
        <taxon>Chlamydomonadales incertae sedis</taxon>
        <taxon>Edaphochlamys</taxon>
    </lineage>
</organism>
<feature type="domain" description="PBP" evidence="4">
    <location>
        <begin position="27"/>
        <end position="336"/>
    </location>
</feature>
<feature type="transmembrane region" description="Helical" evidence="2">
    <location>
        <begin position="1270"/>
        <end position="1297"/>
    </location>
</feature>
<protein>
    <recommendedName>
        <fullName evidence="4">PBP domain-containing protein</fullName>
    </recommendedName>
</protein>
<reference evidence="5" key="1">
    <citation type="journal article" date="2020" name="bioRxiv">
        <title>Comparative genomics of Chlamydomonas.</title>
        <authorList>
            <person name="Craig R.J."/>
            <person name="Hasan A.R."/>
            <person name="Ness R.W."/>
            <person name="Keightley P.D."/>
        </authorList>
    </citation>
    <scope>NUCLEOTIDE SEQUENCE</scope>
    <source>
        <strain evidence="5">CCAP 11/70</strain>
    </source>
</reference>
<sequence>MAPLLAVALLLLLGTPALAQNNETMPVYQLHGAGTSNPALVMWRAMDIMMARTKPRIAMSYRSIGSGAGGNEFFAGASAFGCGDVPINGGLFDNLTSRGDPMIHVPYLIGSVSVFHNIPGVGKGLHLPPCVLARIFRNGTDAIETWNHPDILAANPDFPDLATIIKPIRVVHRNPGSSSTYALTHYINKTCPGQWNKAVGVTTEWPADQDGRWKEVTNSQTMMEQIAAVPYSIGYVESGQGINAGLGEVALVNANGTVLTSDVADIATPDFIRANFPIDNLGSPEWKTVNPVYASPENPKQWPMVLGTYLYVKADLTFLGDSGGLLRALIRFLLGDDVAAFMPEYYLYPLPKAIRDAVWNETFAATTIANSSIEWRYEQSTDSTFGQRNFVFSRQRDSYLTNTMAALATDNTEAKRTLMLGDAYQVHGSGSFVSASFLRHAMSLLSSRARVPISMTYRAVGSPEAALEMRDYASMYKSYNHFKVADFPLPSATWSALSSPPASNATLAVLQLPFAVSSLGVYYNQHLLPSQALTLNCTLLARIYGGTITGWADSDLDALNNYSDYAASTLSNKPLIAYAYATESGPTWALTGWLAKACPEAWNGTQAAAVAWGSNVRTSFLVAGVNKTILTPEDMAQALAATPGSLGYLPSPVGAASGLEEAALAGLQGASRALRAEDTDLAAVLSACNDTLASLTADVSTALGSCPYGVAGTWPMPMIQWLFVFRNLAGYGYSGPLLRAYVEYVLSPEGAALALRHGLTPAPESLLAEGRRAVALSQLRSLTVVWSTEPEGSYDDTGSGLYTFSANRISFEEQTLADMDSALTALRSRLAAALPLLVRLACNPESFGYSRLLRQDLQDMASVPVRVLDEMLPATALAASLTAPAAPSHLLITPGPLARADWLPLKDSMSLVQIPASIRPVALLYKGVAGLRLSACTVAKIVKGDIKKWDHADITNDNLANFTLPSNDLALLTAGPEDGDAQALLAWLAQACPDQAQGLAVPSQVTPKVVAKLAADRAFTGLGVAAAAGLVSDEAAGEGLQAAALQAAGGDFVTPMQNAECVALGLCSAAEVAERYAAEVDKLVDADVANAMRAPADPTGDWSGFSLLSPNGPKLAVGVYPVVRLDFFVLPARLTAFGDEGAAVRAAVEYGASSALAERINAALGPYYAGLGQKLRDKMVSPGVQAIVLAQTASAWSILASSAGANASASASALVLTRAPSSADAALPGSSAATAAALLSAGGTQAQLLTTTQVQAMWSAIADAQDKADLAYNIAVAAIVLGLVLSLAGLATAAFALSAARRGGGGSGGSCLSPTSKYEPHVEIAQVHH</sequence>
<proteinExistence type="inferred from homology"/>
<dbReference type="SUPFAM" id="SSF53850">
    <property type="entry name" value="Periplasmic binding protein-like II"/>
    <property type="match status" value="3"/>
</dbReference>
<evidence type="ECO:0000256" key="3">
    <source>
        <dbReference type="SAM" id="SignalP"/>
    </source>
</evidence>
<dbReference type="CDD" id="cd13565">
    <property type="entry name" value="PBP2_PstS"/>
    <property type="match status" value="1"/>
</dbReference>
<keyword evidence="2" id="KW-0472">Membrane</keyword>
<keyword evidence="2" id="KW-0812">Transmembrane</keyword>
<name>A0A835Y632_9CHLO</name>
<comment type="similarity">
    <text evidence="1">Belongs to the PstS family.</text>
</comment>
<accession>A0A835Y632</accession>
<dbReference type="Proteomes" id="UP000612055">
    <property type="component" value="Unassembled WGS sequence"/>
</dbReference>
<dbReference type="PANTHER" id="PTHR42996:SF1">
    <property type="entry name" value="PHOSPHATE-BINDING PROTEIN PSTS"/>
    <property type="match status" value="1"/>
</dbReference>
<evidence type="ECO:0000313" key="5">
    <source>
        <dbReference type="EMBL" id="KAG2495398.1"/>
    </source>
</evidence>
<dbReference type="PANTHER" id="PTHR42996">
    <property type="entry name" value="PHOSPHATE-BINDING PROTEIN PSTS"/>
    <property type="match status" value="1"/>
</dbReference>
<comment type="caution">
    <text evidence="5">The sequence shown here is derived from an EMBL/GenBank/DDBJ whole genome shotgun (WGS) entry which is preliminary data.</text>
</comment>
<keyword evidence="3" id="KW-0732">Signal</keyword>